<dbReference type="InterPro" id="IPR006094">
    <property type="entry name" value="Oxid_FAD_bind_N"/>
</dbReference>
<comment type="catalytic activity">
    <reaction evidence="8">
        <text>5alpha-cholest-8-en-3beta-ol + NADP(+) = zymosterol + NADPH + H(+)</text>
        <dbReference type="Rhea" id="RHEA:36399"/>
        <dbReference type="ChEBI" id="CHEBI:15378"/>
        <dbReference type="ChEBI" id="CHEBI:16608"/>
        <dbReference type="ChEBI" id="CHEBI:18252"/>
        <dbReference type="ChEBI" id="CHEBI:57783"/>
        <dbReference type="ChEBI" id="CHEBI:58349"/>
        <dbReference type="EC" id="1.3.1.72"/>
    </reaction>
    <physiologicalReaction direction="right-to-left" evidence="8">
        <dbReference type="Rhea" id="RHEA:36401"/>
    </physiologicalReaction>
</comment>
<protein>
    <recommendedName>
        <fullName evidence="2">Delta(24)-sterol reductase</fullName>
        <ecNumber evidence="2">1.3.1.72</ecNumber>
    </recommendedName>
</protein>
<evidence type="ECO:0000256" key="3">
    <source>
        <dbReference type="ARBA" id="ARBA00022692"/>
    </source>
</evidence>
<dbReference type="InterPro" id="IPR036318">
    <property type="entry name" value="FAD-bd_PCMH-like_sf"/>
</dbReference>
<organism evidence="11 12">
    <name type="scientific">Mesorhabditis belari</name>
    <dbReference type="NCBI Taxonomy" id="2138241"/>
    <lineage>
        <taxon>Eukaryota</taxon>
        <taxon>Metazoa</taxon>
        <taxon>Ecdysozoa</taxon>
        <taxon>Nematoda</taxon>
        <taxon>Chromadorea</taxon>
        <taxon>Rhabditida</taxon>
        <taxon>Rhabditina</taxon>
        <taxon>Rhabditomorpha</taxon>
        <taxon>Rhabditoidea</taxon>
        <taxon>Rhabditidae</taxon>
        <taxon>Mesorhabditinae</taxon>
        <taxon>Mesorhabditis</taxon>
    </lineage>
</organism>
<evidence type="ECO:0000256" key="4">
    <source>
        <dbReference type="ARBA" id="ARBA00022989"/>
    </source>
</evidence>
<dbReference type="GO" id="GO:0016020">
    <property type="term" value="C:membrane"/>
    <property type="evidence" value="ECO:0007669"/>
    <property type="project" value="UniProtKB-SubCell"/>
</dbReference>
<proteinExistence type="predicted"/>
<dbReference type="AlphaFoldDB" id="A0AAF3EUD7"/>
<dbReference type="Gene3D" id="3.30.465.10">
    <property type="match status" value="1"/>
</dbReference>
<dbReference type="InterPro" id="IPR016166">
    <property type="entry name" value="FAD-bd_PCMH"/>
</dbReference>
<evidence type="ECO:0000256" key="9">
    <source>
        <dbReference type="SAM" id="Phobius"/>
    </source>
</evidence>
<keyword evidence="11" id="KW-1185">Reference proteome</keyword>
<dbReference type="WBParaSite" id="MBELARI_LOCUS17773">
    <property type="protein sequence ID" value="MBELARI_LOCUS17773"/>
    <property type="gene ID" value="MBELARI_LOCUS17773"/>
</dbReference>
<keyword evidence="4 9" id="KW-1133">Transmembrane helix</keyword>
<dbReference type="EC" id="1.3.1.72" evidence="2"/>
<evidence type="ECO:0000313" key="12">
    <source>
        <dbReference type="WBParaSite" id="MBELARI_LOCUS17773"/>
    </source>
</evidence>
<sequence length="515" mass="60196">MSSPPLSTFDRFLEWFMYRFRWIFVIPILLPMSFTFNLYYAIRNWLIFNIQSAPKAHDRKVGLIQKQVRDWATGDRKAKMCTARPGWLTMSFRFPAYKAKMTQIRTDRLIDILEVDTTNHLIRVEPMVTMGQITRTLIPLGYTLPIVPELDDLTVGGMINGCGVESSGKRYGLFQHICHSYELVIADGSLVVASKEKKDGGSAESQALFYGVPWSHGTLGFLVAATLRIIPCKPYVKLTYIPTRTVKETQNTLIKECNDRENEFVEGLLFSKIKGLVMRGEFCDKPPRNGRQNEIGKWHKPWFYTHAEKLAEREEESVEYIPLRHYYHRHSRSIFWEIKEIVPFGNNLLFRWTLGWLCPPKISLLKVTTPPALRRLYERNHVIQDMLVPLETLQESVDVFEKEINIYPLWLCPFTLPSTPGMLRQRSGKNLLYIDIGAYGITMNKTYEPRESTRRLEEFVRKVNGVQMLYADTYMSRAEFWEMFDSSLYEWLRVKFGCKEAFPDVYDKVCKEARY</sequence>
<evidence type="ECO:0000256" key="1">
    <source>
        <dbReference type="ARBA" id="ARBA00004167"/>
    </source>
</evidence>
<dbReference type="InterPro" id="IPR040165">
    <property type="entry name" value="Diminuto-like"/>
</dbReference>
<dbReference type="Proteomes" id="UP000887575">
    <property type="component" value="Unassembled WGS sequence"/>
</dbReference>
<evidence type="ECO:0000256" key="8">
    <source>
        <dbReference type="ARBA" id="ARBA00052927"/>
    </source>
</evidence>
<keyword evidence="6 9" id="KW-0472">Membrane</keyword>
<dbReference type="GO" id="GO:0050614">
    <property type="term" value="F:Delta24-sterol reductase activity"/>
    <property type="evidence" value="ECO:0007669"/>
    <property type="project" value="UniProtKB-EC"/>
</dbReference>
<evidence type="ECO:0000256" key="2">
    <source>
        <dbReference type="ARBA" id="ARBA00012405"/>
    </source>
</evidence>
<evidence type="ECO:0000313" key="11">
    <source>
        <dbReference type="Proteomes" id="UP000887575"/>
    </source>
</evidence>
<dbReference type="GO" id="GO:0000246">
    <property type="term" value="F:Delta24(24-1) sterol reductase activity"/>
    <property type="evidence" value="ECO:0007669"/>
    <property type="project" value="TreeGrafter"/>
</dbReference>
<feature type="transmembrane region" description="Helical" evidence="9">
    <location>
        <begin position="20"/>
        <end position="42"/>
    </location>
</feature>
<dbReference type="InterPro" id="IPR016169">
    <property type="entry name" value="FAD-bd_PCMH_sub2"/>
</dbReference>
<dbReference type="PANTHER" id="PTHR10801">
    <property type="entry name" value="24-DEHYDROCHOLESTEROL REDUCTASE"/>
    <property type="match status" value="1"/>
</dbReference>
<dbReference type="GO" id="GO:0071949">
    <property type="term" value="F:FAD binding"/>
    <property type="evidence" value="ECO:0007669"/>
    <property type="project" value="InterPro"/>
</dbReference>
<dbReference type="PROSITE" id="PS51387">
    <property type="entry name" value="FAD_PCMH"/>
    <property type="match status" value="1"/>
</dbReference>
<dbReference type="GO" id="GO:0005737">
    <property type="term" value="C:cytoplasm"/>
    <property type="evidence" value="ECO:0007669"/>
    <property type="project" value="TreeGrafter"/>
</dbReference>
<evidence type="ECO:0000256" key="5">
    <source>
        <dbReference type="ARBA" id="ARBA00023002"/>
    </source>
</evidence>
<feature type="domain" description="FAD-binding PCMH-type" evidence="10">
    <location>
        <begin position="48"/>
        <end position="232"/>
    </location>
</feature>
<comment type="catalytic activity">
    <reaction evidence="7">
        <text>lanosterol + NADPH + H(+) = 24,25-dihydrolanosterol + NADP(+)</text>
        <dbReference type="Rhea" id="RHEA:33919"/>
        <dbReference type="ChEBI" id="CHEBI:15378"/>
        <dbReference type="ChEBI" id="CHEBI:16521"/>
        <dbReference type="ChEBI" id="CHEBI:28113"/>
        <dbReference type="ChEBI" id="CHEBI:57783"/>
        <dbReference type="ChEBI" id="CHEBI:58349"/>
    </reaction>
    <physiologicalReaction direction="left-to-right" evidence="7">
        <dbReference type="Rhea" id="RHEA:33920"/>
    </physiologicalReaction>
</comment>
<name>A0AAF3EUD7_9BILA</name>
<dbReference type="GO" id="GO:0008202">
    <property type="term" value="P:steroid metabolic process"/>
    <property type="evidence" value="ECO:0007669"/>
    <property type="project" value="TreeGrafter"/>
</dbReference>
<evidence type="ECO:0000256" key="6">
    <source>
        <dbReference type="ARBA" id="ARBA00023136"/>
    </source>
</evidence>
<evidence type="ECO:0000256" key="7">
    <source>
        <dbReference type="ARBA" id="ARBA00051033"/>
    </source>
</evidence>
<dbReference type="PANTHER" id="PTHR10801:SF0">
    <property type="entry name" value="DELTA(24)-STEROL REDUCTASE"/>
    <property type="match status" value="1"/>
</dbReference>
<dbReference type="Pfam" id="PF01565">
    <property type="entry name" value="FAD_binding_4"/>
    <property type="match status" value="1"/>
</dbReference>
<reference evidence="12" key="1">
    <citation type="submission" date="2024-02" db="UniProtKB">
        <authorList>
            <consortium name="WormBaseParasite"/>
        </authorList>
    </citation>
    <scope>IDENTIFICATION</scope>
</reference>
<keyword evidence="3 9" id="KW-0812">Transmembrane</keyword>
<accession>A0AAF3EUD7</accession>
<comment type="subcellular location">
    <subcellularLocation>
        <location evidence="1">Membrane</location>
        <topology evidence="1">Single-pass membrane protein</topology>
    </subcellularLocation>
</comment>
<keyword evidence="5" id="KW-0560">Oxidoreductase</keyword>
<evidence type="ECO:0000259" key="10">
    <source>
        <dbReference type="PROSITE" id="PS51387"/>
    </source>
</evidence>
<dbReference type="SUPFAM" id="SSF56176">
    <property type="entry name" value="FAD-binding/transporter-associated domain-like"/>
    <property type="match status" value="1"/>
</dbReference>